<feature type="domain" description="PIN" evidence="8">
    <location>
        <begin position="5"/>
        <end position="123"/>
    </location>
</feature>
<evidence type="ECO:0000256" key="7">
    <source>
        <dbReference type="ARBA" id="ARBA00038093"/>
    </source>
</evidence>
<reference evidence="9 10" key="1">
    <citation type="submission" date="2018-11" db="EMBL/GenBank/DDBJ databases">
        <title>Sequencing the genomes of 1000 actinobacteria strains.</title>
        <authorList>
            <person name="Klenk H.-P."/>
        </authorList>
    </citation>
    <scope>NUCLEOTIDE SEQUENCE [LARGE SCALE GENOMIC DNA]</scope>
    <source>
        <strain evidence="9 10">DSM 44231</strain>
    </source>
</reference>
<dbReference type="PANTHER" id="PTHR33653:SF1">
    <property type="entry name" value="RIBONUCLEASE VAPC2"/>
    <property type="match status" value="1"/>
</dbReference>
<evidence type="ECO:0000256" key="2">
    <source>
        <dbReference type="ARBA" id="ARBA00022649"/>
    </source>
</evidence>
<keyword evidence="6" id="KW-0460">Magnesium</keyword>
<dbReference type="AlphaFoldDB" id="A0A3N1HAI7"/>
<keyword evidence="2" id="KW-1277">Toxin-antitoxin system</keyword>
<dbReference type="SUPFAM" id="SSF88723">
    <property type="entry name" value="PIN domain-like"/>
    <property type="match status" value="1"/>
</dbReference>
<evidence type="ECO:0000256" key="3">
    <source>
        <dbReference type="ARBA" id="ARBA00022722"/>
    </source>
</evidence>
<dbReference type="Proteomes" id="UP000268727">
    <property type="component" value="Unassembled WGS sequence"/>
</dbReference>
<evidence type="ECO:0000256" key="4">
    <source>
        <dbReference type="ARBA" id="ARBA00022723"/>
    </source>
</evidence>
<dbReference type="Gene3D" id="3.40.50.1010">
    <property type="entry name" value="5'-nuclease"/>
    <property type="match status" value="1"/>
</dbReference>
<dbReference type="Pfam" id="PF01850">
    <property type="entry name" value="PIN"/>
    <property type="match status" value="1"/>
</dbReference>
<evidence type="ECO:0000256" key="5">
    <source>
        <dbReference type="ARBA" id="ARBA00022801"/>
    </source>
</evidence>
<name>A0A3N1HAI7_9PSEU</name>
<organism evidence="9 10">
    <name type="scientific">Saccharothrix texasensis</name>
    <dbReference type="NCBI Taxonomy" id="103734"/>
    <lineage>
        <taxon>Bacteria</taxon>
        <taxon>Bacillati</taxon>
        <taxon>Actinomycetota</taxon>
        <taxon>Actinomycetes</taxon>
        <taxon>Pseudonocardiales</taxon>
        <taxon>Pseudonocardiaceae</taxon>
        <taxon>Saccharothrix</taxon>
    </lineage>
</organism>
<dbReference type="RefSeq" id="WP_123744925.1">
    <property type="nucleotide sequence ID" value="NZ_RJKM01000001.1"/>
</dbReference>
<comment type="cofactor">
    <cofactor evidence="1">
        <name>Mg(2+)</name>
        <dbReference type="ChEBI" id="CHEBI:18420"/>
    </cofactor>
</comment>
<dbReference type="GO" id="GO:0046872">
    <property type="term" value="F:metal ion binding"/>
    <property type="evidence" value="ECO:0007669"/>
    <property type="project" value="UniProtKB-KW"/>
</dbReference>
<evidence type="ECO:0000313" key="10">
    <source>
        <dbReference type="Proteomes" id="UP000268727"/>
    </source>
</evidence>
<comment type="similarity">
    <text evidence="7">Belongs to the PINc/VapC protein family.</text>
</comment>
<sequence>MTQHIILDTDTFSNLAMQRPQAESYASFLVGKVPALTFTSVGEVYFGAYKANWGTSRISKIEAAMHMCVILPFDENLPKIWAELKKTAHTGGHPLAQSAHSNDLWIAACAVYYDAPLLTANVRHFRGLAPSLHLIDGS</sequence>
<keyword evidence="10" id="KW-1185">Reference proteome</keyword>
<dbReference type="InterPro" id="IPR050556">
    <property type="entry name" value="Type_II_TA_system_RNase"/>
</dbReference>
<accession>A0A3N1HAI7</accession>
<keyword evidence="5" id="KW-0378">Hydrolase</keyword>
<gene>
    <name evidence="9" type="ORF">EDD40_4833</name>
</gene>
<dbReference type="GO" id="GO:0004518">
    <property type="term" value="F:nuclease activity"/>
    <property type="evidence" value="ECO:0007669"/>
    <property type="project" value="UniProtKB-KW"/>
</dbReference>
<dbReference type="InterPro" id="IPR029060">
    <property type="entry name" value="PIN-like_dom_sf"/>
</dbReference>
<comment type="caution">
    <text evidence="9">The sequence shown here is derived from an EMBL/GenBank/DDBJ whole genome shotgun (WGS) entry which is preliminary data.</text>
</comment>
<dbReference type="InterPro" id="IPR002716">
    <property type="entry name" value="PIN_dom"/>
</dbReference>
<dbReference type="OrthoDB" id="9799448at2"/>
<evidence type="ECO:0000256" key="6">
    <source>
        <dbReference type="ARBA" id="ARBA00022842"/>
    </source>
</evidence>
<dbReference type="PANTHER" id="PTHR33653">
    <property type="entry name" value="RIBONUCLEASE VAPC2"/>
    <property type="match status" value="1"/>
</dbReference>
<dbReference type="GO" id="GO:0016787">
    <property type="term" value="F:hydrolase activity"/>
    <property type="evidence" value="ECO:0007669"/>
    <property type="project" value="UniProtKB-KW"/>
</dbReference>
<keyword evidence="3" id="KW-0540">Nuclease</keyword>
<evidence type="ECO:0000256" key="1">
    <source>
        <dbReference type="ARBA" id="ARBA00001946"/>
    </source>
</evidence>
<evidence type="ECO:0000313" key="9">
    <source>
        <dbReference type="EMBL" id="ROP39446.1"/>
    </source>
</evidence>
<keyword evidence="4" id="KW-0479">Metal-binding</keyword>
<protein>
    <recommendedName>
        <fullName evidence="8">PIN domain-containing protein</fullName>
    </recommendedName>
</protein>
<dbReference type="EMBL" id="RJKM01000001">
    <property type="protein sequence ID" value="ROP39446.1"/>
    <property type="molecule type" value="Genomic_DNA"/>
</dbReference>
<evidence type="ECO:0000259" key="8">
    <source>
        <dbReference type="Pfam" id="PF01850"/>
    </source>
</evidence>
<proteinExistence type="inferred from homology"/>